<evidence type="ECO:0000256" key="14">
    <source>
        <dbReference type="SAM" id="Phobius"/>
    </source>
</evidence>
<name>A0A371I811_MUCPR</name>
<feature type="binding site" description="axial binding residue" evidence="12">
    <location>
        <position position="467"/>
    </location>
    <ligand>
        <name>heme</name>
        <dbReference type="ChEBI" id="CHEBI:30413"/>
    </ligand>
    <ligandPart>
        <name>Fe</name>
        <dbReference type="ChEBI" id="CHEBI:18248"/>
    </ligandPart>
</feature>
<gene>
    <name evidence="15" type="primary">CYP82C4</name>
    <name evidence="15" type="ORF">CR513_04224</name>
</gene>
<comment type="cofactor">
    <cofactor evidence="1 12">
        <name>heme</name>
        <dbReference type="ChEBI" id="CHEBI:30413"/>
    </cofactor>
</comment>
<evidence type="ECO:0000256" key="3">
    <source>
        <dbReference type="ARBA" id="ARBA00010617"/>
    </source>
</evidence>
<protein>
    <submittedName>
        <fullName evidence="15">Cytochrome P450 82C4</fullName>
    </submittedName>
</protein>
<evidence type="ECO:0000256" key="7">
    <source>
        <dbReference type="ARBA" id="ARBA00022989"/>
    </source>
</evidence>
<keyword evidence="9 12" id="KW-0408">Iron</keyword>
<dbReference type="PANTHER" id="PTHR47947:SF26">
    <property type="entry name" value="CYTOCHROME P450"/>
    <property type="match status" value="1"/>
</dbReference>
<sequence length="530" mass="60121">MDLENLLSQSRGLFTIFLGLLLFLLLVSSMSRRRRTRTNTTRKPPPEASGAWPLIGHLHLLGGSQPPHVTLGNMADKYGPVFTLRLGAHKTLVVSNSEMAKQCFTVNDKAFATRPKSVAFEVLGYNYSMIGFSPYGSYWRQVRKIAMLELLSTHRIDMLKHVIESEVKAAIKESYNIWLKKKNATTEMTRWFGEIMLSIMFRAVVGKRFVRDDDGENEENERIRNAVKDFFHLSGSFAVSDALPYLRWLDLGGREKEMKRTARELDEFVQVWLQQHKRNRKCGSADEKSKHDFMDVLLSLVDEGQDFNGVDPDTAIKATCLSLILAGTDTTTETLTWTLSLLLNNSEILNKAIHELDTQIGRRNIVEISDLKKLEYIQSIIKETMRLYPVGPLGLPHESMEDCIVGGYYVPSGTRLLTNISKLQRDPLLYPDPLDFRPERFLTTHKDVDIKGQHFELIPFGAGRRMCPGISLSFQVMQLTLATLLHGFDIVTFDGKPVDMVEQTGLTSIKASPLQVILTPRLSTHIYDEI</sequence>
<dbReference type="InterPro" id="IPR001128">
    <property type="entry name" value="Cyt_P450"/>
</dbReference>
<dbReference type="GO" id="GO:0020037">
    <property type="term" value="F:heme binding"/>
    <property type="evidence" value="ECO:0007669"/>
    <property type="project" value="InterPro"/>
</dbReference>
<evidence type="ECO:0000256" key="2">
    <source>
        <dbReference type="ARBA" id="ARBA00004370"/>
    </source>
</evidence>
<keyword evidence="5 14" id="KW-0812">Transmembrane</keyword>
<dbReference type="AlphaFoldDB" id="A0A371I811"/>
<keyword evidence="4 12" id="KW-0349">Heme</keyword>
<dbReference type="PRINTS" id="PR00385">
    <property type="entry name" value="P450"/>
</dbReference>
<evidence type="ECO:0000313" key="16">
    <source>
        <dbReference type="Proteomes" id="UP000257109"/>
    </source>
</evidence>
<dbReference type="EMBL" id="QJKJ01000698">
    <property type="protein sequence ID" value="RDY11155.1"/>
    <property type="molecule type" value="Genomic_DNA"/>
</dbReference>
<dbReference type="Pfam" id="PF00067">
    <property type="entry name" value="p450"/>
    <property type="match status" value="1"/>
</dbReference>
<dbReference type="PANTHER" id="PTHR47947">
    <property type="entry name" value="CYTOCHROME P450 82C3-RELATED"/>
    <property type="match status" value="1"/>
</dbReference>
<evidence type="ECO:0000256" key="10">
    <source>
        <dbReference type="ARBA" id="ARBA00023033"/>
    </source>
</evidence>
<dbReference type="SUPFAM" id="SSF48264">
    <property type="entry name" value="Cytochrome P450"/>
    <property type="match status" value="1"/>
</dbReference>
<evidence type="ECO:0000256" key="8">
    <source>
        <dbReference type="ARBA" id="ARBA00023002"/>
    </source>
</evidence>
<proteinExistence type="inferred from homology"/>
<comment type="caution">
    <text evidence="15">The sequence shown here is derived from an EMBL/GenBank/DDBJ whole genome shotgun (WGS) entry which is preliminary data.</text>
</comment>
<evidence type="ECO:0000313" key="15">
    <source>
        <dbReference type="EMBL" id="RDY11155.1"/>
    </source>
</evidence>
<keyword evidence="6 12" id="KW-0479">Metal-binding</keyword>
<dbReference type="Proteomes" id="UP000257109">
    <property type="component" value="Unassembled WGS sequence"/>
</dbReference>
<dbReference type="InterPro" id="IPR036396">
    <property type="entry name" value="Cyt_P450_sf"/>
</dbReference>
<comment type="similarity">
    <text evidence="3 13">Belongs to the cytochrome P450 family.</text>
</comment>
<dbReference type="FunFam" id="1.10.630.10:FF:000026">
    <property type="entry name" value="Cytochrome P450 82C4"/>
    <property type="match status" value="1"/>
</dbReference>
<keyword evidence="8 13" id="KW-0560">Oxidoreductase</keyword>
<evidence type="ECO:0000256" key="1">
    <source>
        <dbReference type="ARBA" id="ARBA00001971"/>
    </source>
</evidence>
<dbReference type="Gene3D" id="1.10.630.10">
    <property type="entry name" value="Cytochrome P450"/>
    <property type="match status" value="1"/>
</dbReference>
<feature type="transmembrane region" description="Helical" evidence="14">
    <location>
        <begin position="12"/>
        <end position="30"/>
    </location>
</feature>
<dbReference type="InterPro" id="IPR050651">
    <property type="entry name" value="Plant_Cytochrome_P450_Monoox"/>
</dbReference>
<keyword evidence="11 14" id="KW-0472">Membrane</keyword>
<keyword evidence="7 14" id="KW-1133">Transmembrane helix</keyword>
<keyword evidence="10 13" id="KW-0503">Monooxygenase</keyword>
<evidence type="ECO:0000256" key="13">
    <source>
        <dbReference type="RuleBase" id="RU000461"/>
    </source>
</evidence>
<dbReference type="InterPro" id="IPR002401">
    <property type="entry name" value="Cyt_P450_E_grp-I"/>
</dbReference>
<dbReference type="GO" id="GO:0016020">
    <property type="term" value="C:membrane"/>
    <property type="evidence" value="ECO:0007669"/>
    <property type="project" value="UniProtKB-SubCell"/>
</dbReference>
<dbReference type="PROSITE" id="PS00086">
    <property type="entry name" value="CYTOCHROME_P450"/>
    <property type="match status" value="1"/>
</dbReference>
<dbReference type="GO" id="GO:0004497">
    <property type="term" value="F:monooxygenase activity"/>
    <property type="evidence" value="ECO:0007669"/>
    <property type="project" value="UniProtKB-KW"/>
</dbReference>
<keyword evidence="16" id="KW-1185">Reference proteome</keyword>
<dbReference type="OrthoDB" id="2789670at2759"/>
<evidence type="ECO:0000256" key="6">
    <source>
        <dbReference type="ARBA" id="ARBA00022723"/>
    </source>
</evidence>
<feature type="non-terminal residue" evidence="15">
    <location>
        <position position="1"/>
    </location>
</feature>
<accession>A0A371I811</accession>
<evidence type="ECO:0000256" key="5">
    <source>
        <dbReference type="ARBA" id="ARBA00022692"/>
    </source>
</evidence>
<organism evidence="15 16">
    <name type="scientific">Mucuna pruriens</name>
    <name type="common">Velvet bean</name>
    <name type="synonym">Dolichos pruriens</name>
    <dbReference type="NCBI Taxonomy" id="157652"/>
    <lineage>
        <taxon>Eukaryota</taxon>
        <taxon>Viridiplantae</taxon>
        <taxon>Streptophyta</taxon>
        <taxon>Embryophyta</taxon>
        <taxon>Tracheophyta</taxon>
        <taxon>Spermatophyta</taxon>
        <taxon>Magnoliopsida</taxon>
        <taxon>eudicotyledons</taxon>
        <taxon>Gunneridae</taxon>
        <taxon>Pentapetalae</taxon>
        <taxon>rosids</taxon>
        <taxon>fabids</taxon>
        <taxon>Fabales</taxon>
        <taxon>Fabaceae</taxon>
        <taxon>Papilionoideae</taxon>
        <taxon>50 kb inversion clade</taxon>
        <taxon>NPAAA clade</taxon>
        <taxon>indigoferoid/millettioid clade</taxon>
        <taxon>Phaseoleae</taxon>
        <taxon>Mucuna</taxon>
    </lineage>
</organism>
<evidence type="ECO:0000256" key="11">
    <source>
        <dbReference type="ARBA" id="ARBA00023136"/>
    </source>
</evidence>
<evidence type="ECO:0000256" key="9">
    <source>
        <dbReference type="ARBA" id="ARBA00023004"/>
    </source>
</evidence>
<dbReference type="PRINTS" id="PR00463">
    <property type="entry name" value="EP450I"/>
</dbReference>
<dbReference type="GO" id="GO:0016705">
    <property type="term" value="F:oxidoreductase activity, acting on paired donors, with incorporation or reduction of molecular oxygen"/>
    <property type="evidence" value="ECO:0007669"/>
    <property type="project" value="InterPro"/>
</dbReference>
<evidence type="ECO:0000256" key="4">
    <source>
        <dbReference type="ARBA" id="ARBA00022617"/>
    </source>
</evidence>
<dbReference type="InterPro" id="IPR017972">
    <property type="entry name" value="Cyt_P450_CS"/>
</dbReference>
<comment type="subcellular location">
    <subcellularLocation>
        <location evidence="2">Membrane</location>
    </subcellularLocation>
</comment>
<dbReference type="STRING" id="157652.A0A371I811"/>
<reference evidence="15" key="1">
    <citation type="submission" date="2018-05" db="EMBL/GenBank/DDBJ databases">
        <title>Draft genome of Mucuna pruriens seed.</title>
        <authorList>
            <person name="Nnadi N.E."/>
            <person name="Vos R."/>
            <person name="Hasami M.H."/>
            <person name="Devisetty U.K."/>
            <person name="Aguiy J.C."/>
        </authorList>
    </citation>
    <scope>NUCLEOTIDE SEQUENCE [LARGE SCALE GENOMIC DNA]</scope>
    <source>
        <strain evidence="15">JCA_2017</strain>
    </source>
</reference>
<dbReference type="GO" id="GO:0005506">
    <property type="term" value="F:iron ion binding"/>
    <property type="evidence" value="ECO:0007669"/>
    <property type="project" value="InterPro"/>
</dbReference>
<evidence type="ECO:0000256" key="12">
    <source>
        <dbReference type="PIRSR" id="PIRSR602401-1"/>
    </source>
</evidence>